<sequence length="100" mass="11063">MDTTYGKIPRNGQGLVAFIALNILKGFDFAAKDTVETYHEQIEAAKLAFVHGLRYITDPRIMNVSVRKLLDNGYAEARRIGFEALTPETCSATKPLTASE</sequence>
<dbReference type="EMBL" id="JNVM01000038">
    <property type="protein sequence ID" value="KEQ22420.1"/>
    <property type="molecule type" value="Genomic_DNA"/>
</dbReference>
<gene>
    <name evidence="1" type="ORF">ET33_23050</name>
</gene>
<dbReference type="Pfam" id="PF01019">
    <property type="entry name" value="G_glu_transpept"/>
    <property type="match status" value="1"/>
</dbReference>
<name>A0A081NVE7_9BACL</name>
<dbReference type="InterPro" id="IPR052896">
    <property type="entry name" value="GGT-like_enzyme"/>
</dbReference>
<dbReference type="SUPFAM" id="SSF56235">
    <property type="entry name" value="N-terminal nucleophile aminohydrolases (Ntn hydrolases)"/>
    <property type="match status" value="1"/>
</dbReference>
<dbReference type="Proteomes" id="UP000028123">
    <property type="component" value="Unassembled WGS sequence"/>
</dbReference>
<proteinExistence type="predicted"/>
<dbReference type="InterPro" id="IPR029055">
    <property type="entry name" value="Ntn_hydrolases_N"/>
</dbReference>
<protein>
    <submittedName>
        <fullName evidence="1">Uncharacterized protein</fullName>
    </submittedName>
</protein>
<comment type="caution">
    <text evidence="1">The sequence shown here is derived from an EMBL/GenBank/DDBJ whole genome shotgun (WGS) entry which is preliminary data.</text>
</comment>
<dbReference type="eggNOG" id="COG0405">
    <property type="taxonomic scope" value="Bacteria"/>
</dbReference>
<organism evidence="1 2">
    <name type="scientific">Paenibacillus tyrfis</name>
    <dbReference type="NCBI Taxonomy" id="1501230"/>
    <lineage>
        <taxon>Bacteria</taxon>
        <taxon>Bacillati</taxon>
        <taxon>Bacillota</taxon>
        <taxon>Bacilli</taxon>
        <taxon>Bacillales</taxon>
        <taxon>Paenibacillaceae</taxon>
        <taxon>Paenibacillus</taxon>
    </lineage>
</organism>
<dbReference type="AlphaFoldDB" id="A0A081NVE7"/>
<evidence type="ECO:0000313" key="2">
    <source>
        <dbReference type="Proteomes" id="UP000028123"/>
    </source>
</evidence>
<accession>A0A081NVE7</accession>
<dbReference type="Gene3D" id="1.10.246.230">
    <property type="match status" value="1"/>
</dbReference>
<keyword evidence="2" id="KW-1185">Reference proteome</keyword>
<reference evidence="1 2" key="1">
    <citation type="submission" date="2014-06" db="EMBL/GenBank/DDBJ databases">
        <title>Draft genome sequence of Paenibacillus sp. MSt1.</title>
        <authorList>
            <person name="Aw Y.K."/>
            <person name="Ong K.S."/>
            <person name="Gan H.M."/>
            <person name="Lee S.M."/>
        </authorList>
    </citation>
    <scope>NUCLEOTIDE SEQUENCE [LARGE SCALE GENOMIC DNA]</scope>
    <source>
        <strain evidence="1 2">MSt1</strain>
    </source>
</reference>
<dbReference type="PANTHER" id="PTHR43881:SF1">
    <property type="entry name" value="GAMMA-GLUTAMYLTRANSPEPTIDASE (AFU_ORTHOLOGUE AFUA_4G13580)"/>
    <property type="match status" value="1"/>
</dbReference>
<dbReference type="PANTHER" id="PTHR43881">
    <property type="entry name" value="GAMMA-GLUTAMYLTRANSPEPTIDASE (AFU_ORTHOLOGUE AFUA_4G13580)"/>
    <property type="match status" value="1"/>
</dbReference>
<evidence type="ECO:0000313" key="1">
    <source>
        <dbReference type="EMBL" id="KEQ22420.1"/>
    </source>
</evidence>